<gene>
    <name evidence="5" type="ORF">BN381_130137</name>
</gene>
<protein>
    <recommendedName>
        <fullName evidence="4">PDZ domain-containing protein</fullName>
    </recommendedName>
</protein>
<dbReference type="PROSITE" id="PS50106">
    <property type="entry name" value="PDZ"/>
    <property type="match status" value="1"/>
</dbReference>
<dbReference type="Pfam" id="PF13180">
    <property type="entry name" value="PDZ_2"/>
    <property type="match status" value="1"/>
</dbReference>
<dbReference type="GO" id="GO:0006508">
    <property type="term" value="P:proteolysis"/>
    <property type="evidence" value="ECO:0007669"/>
    <property type="project" value="UniProtKB-KW"/>
</dbReference>
<dbReference type="CDD" id="cd06779">
    <property type="entry name" value="cpPDZ_Deg_HtrA-like"/>
    <property type="match status" value="1"/>
</dbReference>
<dbReference type="SUPFAM" id="SSF50156">
    <property type="entry name" value="PDZ domain-like"/>
    <property type="match status" value="1"/>
</dbReference>
<evidence type="ECO:0000256" key="1">
    <source>
        <dbReference type="ARBA" id="ARBA00022670"/>
    </source>
</evidence>
<evidence type="ECO:0000256" key="3">
    <source>
        <dbReference type="SAM" id="MobiDB-lite"/>
    </source>
</evidence>
<feature type="domain" description="PDZ" evidence="4">
    <location>
        <begin position="205"/>
        <end position="304"/>
    </location>
</feature>
<evidence type="ECO:0000313" key="6">
    <source>
        <dbReference type="Proteomes" id="UP000018291"/>
    </source>
</evidence>
<keyword evidence="2" id="KW-0378">Hydrolase</keyword>
<organism evidence="5 6">
    <name type="scientific">Candidatus Neomicrothrix parvicella RN1</name>
    <dbReference type="NCBI Taxonomy" id="1229780"/>
    <lineage>
        <taxon>Bacteria</taxon>
        <taxon>Bacillati</taxon>
        <taxon>Actinomycetota</taxon>
        <taxon>Acidimicrobiia</taxon>
        <taxon>Acidimicrobiales</taxon>
        <taxon>Microthrixaceae</taxon>
        <taxon>Candidatus Neomicrothrix</taxon>
    </lineage>
</organism>
<sequence>MSTTTTTESASNDPTSTNSPSKAQTDSVLDALEHATRAASSVVDSIVGIGRRSRGSGVIVAPNRVLTSAHNLRDRTTQVNFPDGTQGALLGVDPAGDLAVLEVDTGDRPAVTWSAEPAELGQIVFAASASQQGARLTWGTVSATDRTFRGPHRRPITGAIEHTAPLPRGASGGVVVDRTGAVLGINTHRLGDGFYLARPATTDLRSIVDRLSEGVDVRPRTLGISIAPPKAARHLRASVGLPERDGILIRDVDDGSPADAAGLKRGDLIVAVGDGEITQIPELYAALELVADGDTLTLGIVRATDELTVTVRFEATASESPEG</sequence>
<reference evidence="5 6" key="1">
    <citation type="journal article" date="2013" name="ISME J.">
        <title>Metabolic model for the filamentous 'Candidatus Microthrix parvicella' based on genomic and metagenomic analyses.</title>
        <authorList>
            <person name="Jon McIlroy S."/>
            <person name="Kristiansen R."/>
            <person name="Albertsen M."/>
            <person name="Michael Karst S."/>
            <person name="Rossetti S."/>
            <person name="Lund Nielsen J."/>
            <person name="Tandoi V."/>
            <person name="James Seviour R."/>
            <person name="Nielsen P.H."/>
        </authorList>
    </citation>
    <scope>NUCLEOTIDE SEQUENCE [LARGE SCALE GENOMIC DNA]</scope>
    <source>
        <strain evidence="5 6">RN1</strain>
    </source>
</reference>
<keyword evidence="1" id="KW-0645">Protease</keyword>
<feature type="region of interest" description="Disordered" evidence="3">
    <location>
        <begin position="1"/>
        <end position="25"/>
    </location>
</feature>
<keyword evidence="6" id="KW-1185">Reference proteome</keyword>
<dbReference type="SUPFAM" id="SSF50494">
    <property type="entry name" value="Trypsin-like serine proteases"/>
    <property type="match status" value="1"/>
</dbReference>
<dbReference type="Gene3D" id="2.40.10.120">
    <property type="match status" value="1"/>
</dbReference>
<dbReference type="InterPro" id="IPR001478">
    <property type="entry name" value="PDZ"/>
</dbReference>
<dbReference type="PANTHER" id="PTHR43343:SF3">
    <property type="entry name" value="PROTEASE DO-LIKE 8, CHLOROPLASTIC"/>
    <property type="match status" value="1"/>
</dbReference>
<dbReference type="HOGENOM" id="CLU_859664_0_0_11"/>
<dbReference type="InterPro" id="IPR051201">
    <property type="entry name" value="Chloro_Bact_Ser_Proteases"/>
</dbReference>
<dbReference type="RefSeq" id="WP_012224084.1">
    <property type="nucleotide sequence ID" value="NZ_HG422565.1"/>
</dbReference>
<dbReference type="GO" id="GO:0004252">
    <property type="term" value="F:serine-type endopeptidase activity"/>
    <property type="evidence" value="ECO:0007669"/>
    <property type="project" value="InterPro"/>
</dbReference>
<dbReference type="STRING" id="1229780.BN381_130137"/>
<accession>R4YWJ0</accession>
<dbReference type="InterPro" id="IPR009003">
    <property type="entry name" value="Peptidase_S1_PA"/>
</dbReference>
<dbReference type="Pfam" id="PF13365">
    <property type="entry name" value="Trypsin_2"/>
    <property type="match status" value="1"/>
</dbReference>
<dbReference type="PRINTS" id="PR00834">
    <property type="entry name" value="PROTEASES2C"/>
</dbReference>
<dbReference type="AlphaFoldDB" id="R4YWJ0"/>
<dbReference type="EMBL" id="CANL01000005">
    <property type="protein sequence ID" value="CCM62579.1"/>
    <property type="molecule type" value="Genomic_DNA"/>
</dbReference>
<dbReference type="InterPro" id="IPR001940">
    <property type="entry name" value="Peptidase_S1C"/>
</dbReference>
<dbReference type="eggNOG" id="COG0265">
    <property type="taxonomic scope" value="Bacteria"/>
</dbReference>
<comment type="caution">
    <text evidence="5">The sequence shown here is derived from an EMBL/GenBank/DDBJ whole genome shotgun (WGS) entry which is preliminary data.</text>
</comment>
<dbReference type="InterPro" id="IPR036034">
    <property type="entry name" value="PDZ_sf"/>
</dbReference>
<evidence type="ECO:0000256" key="2">
    <source>
        <dbReference type="ARBA" id="ARBA00022801"/>
    </source>
</evidence>
<evidence type="ECO:0000259" key="4">
    <source>
        <dbReference type="PROSITE" id="PS50106"/>
    </source>
</evidence>
<dbReference type="Gene3D" id="2.30.42.10">
    <property type="match status" value="1"/>
</dbReference>
<proteinExistence type="predicted"/>
<name>R4YWJ0_9ACTN</name>
<dbReference type="PANTHER" id="PTHR43343">
    <property type="entry name" value="PEPTIDASE S12"/>
    <property type="match status" value="1"/>
</dbReference>
<evidence type="ECO:0000313" key="5">
    <source>
        <dbReference type="EMBL" id="CCM62579.1"/>
    </source>
</evidence>
<dbReference type="SMART" id="SM00228">
    <property type="entry name" value="PDZ"/>
    <property type="match status" value="1"/>
</dbReference>
<dbReference type="Proteomes" id="UP000018291">
    <property type="component" value="Unassembled WGS sequence"/>
</dbReference>